<dbReference type="Proteomes" id="UP001221142">
    <property type="component" value="Unassembled WGS sequence"/>
</dbReference>
<name>A0AAD7FV46_9AGAR</name>
<keyword evidence="2" id="KW-1185">Reference proteome</keyword>
<protein>
    <submittedName>
        <fullName evidence="1">Uncharacterized protein</fullName>
    </submittedName>
</protein>
<accession>A0AAD7FV46</accession>
<reference evidence="1" key="1">
    <citation type="submission" date="2023-03" db="EMBL/GenBank/DDBJ databases">
        <title>Massive genome expansion in bonnet fungi (Mycena s.s.) driven by repeated elements and novel gene families across ecological guilds.</title>
        <authorList>
            <consortium name="Lawrence Berkeley National Laboratory"/>
            <person name="Harder C.B."/>
            <person name="Miyauchi S."/>
            <person name="Viragh M."/>
            <person name="Kuo A."/>
            <person name="Thoen E."/>
            <person name="Andreopoulos B."/>
            <person name="Lu D."/>
            <person name="Skrede I."/>
            <person name="Drula E."/>
            <person name="Henrissat B."/>
            <person name="Morin E."/>
            <person name="Kohler A."/>
            <person name="Barry K."/>
            <person name="LaButti K."/>
            <person name="Morin E."/>
            <person name="Salamov A."/>
            <person name="Lipzen A."/>
            <person name="Mereny Z."/>
            <person name="Hegedus B."/>
            <person name="Baldrian P."/>
            <person name="Stursova M."/>
            <person name="Weitz H."/>
            <person name="Taylor A."/>
            <person name="Grigoriev I.V."/>
            <person name="Nagy L.G."/>
            <person name="Martin F."/>
            <person name="Kauserud H."/>
        </authorList>
    </citation>
    <scope>NUCLEOTIDE SEQUENCE</scope>
    <source>
        <strain evidence="1">9284</strain>
    </source>
</reference>
<evidence type="ECO:0000313" key="2">
    <source>
        <dbReference type="Proteomes" id="UP001221142"/>
    </source>
</evidence>
<sequence>MSVLIPDILRAVFEIAAREDRRSALNLALVSRCVRSWVEIVLYSTVCLSRQRTTNNFLRTIETSHDKPRCYFATHVKSLSIVYDMPVDQIRRIVQICSGIENLTTWFISTGRIPSRTWHGVLCSPNPNLDLPFFAHLTHLTVVNIWEQWSTWPNLDSQSGFALPHLTHLSLDITFGVRVLASWEVLAITDAVLAFLDSASLLVCGLRVDQPTEAPTLVAVAARLADEERVVLYRHGEPFQVREAHSDKEGRIWRALERAVAGGSSVRKGGVLFVS</sequence>
<proteinExistence type="predicted"/>
<dbReference type="AlphaFoldDB" id="A0AAD7FV46"/>
<comment type="caution">
    <text evidence="1">The sequence shown here is derived from an EMBL/GenBank/DDBJ whole genome shotgun (WGS) entry which is preliminary data.</text>
</comment>
<dbReference type="EMBL" id="JARKIF010000004">
    <property type="protein sequence ID" value="KAJ7641030.1"/>
    <property type="molecule type" value="Genomic_DNA"/>
</dbReference>
<evidence type="ECO:0000313" key="1">
    <source>
        <dbReference type="EMBL" id="KAJ7641030.1"/>
    </source>
</evidence>
<organism evidence="1 2">
    <name type="scientific">Roridomyces roridus</name>
    <dbReference type="NCBI Taxonomy" id="1738132"/>
    <lineage>
        <taxon>Eukaryota</taxon>
        <taxon>Fungi</taxon>
        <taxon>Dikarya</taxon>
        <taxon>Basidiomycota</taxon>
        <taxon>Agaricomycotina</taxon>
        <taxon>Agaricomycetes</taxon>
        <taxon>Agaricomycetidae</taxon>
        <taxon>Agaricales</taxon>
        <taxon>Marasmiineae</taxon>
        <taxon>Mycenaceae</taxon>
        <taxon>Roridomyces</taxon>
    </lineage>
</organism>
<gene>
    <name evidence="1" type="ORF">FB45DRAFT_1053656</name>
</gene>